<dbReference type="Proteomes" id="UP001054945">
    <property type="component" value="Unassembled WGS sequence"/>
</dbReference>
<evidence type="ECO:0000313" key="2">
    <source>
        <dbReference type="Proteomes" id="UP001054945"/>
    </source>
</evidence>
<organism evidence="1 2">
    <name type="scientific">Caerostris extrusa</name>
    <name type="common">Bark spider</name>
    <name type="synonym">Caerostris bankana</name>
    <dbReference type="NCBI Taxonomy" id="172846"/>
    <lineage>
        <taxon>Eukaryota</taxon>
        <taxon>Metazoa</taxon>
        <taxon>Ecdysozoa</taxon>
        <taxon>Arthropoda</taxon>
        <taxon>Chelicerata</taxon>
        <taxon>Arachnida</taxon>
        <taxon>Araneae</taxon>
        <taxon>Araneomorphae</taxon>
        <taxon>Entelegynae</taxon>
        <taxon>Araneoidea</taxon>
        <taxon>Araneidae</taxon>
        <taxon>Caerostris</taxon>
    </lineage>
</organism>
<keyword evidence="2" id="KW-1185">Reference proteome</keyword>
<evidence type="ECO:0000313" key="1">
    <source>
        <dbReference type="EMBL" id="GIX66912.1"/>
    </source>
</evidence>
<dbReference type="AlphaFoldDB" id="A0AAV4M4Y1"/>
<protein>
    <submittedName>
        <fullName evidence="1">Uncharacterized protein</fullName>
    </submittedName>
</protein>
<proteinExistence type="predicted"/>
<feature type="non-terminal residue" evidence="1">
    <location>
        <position position="1"/>
    </location>
</feature>
<comment type="caution">
    <text evidence="1">The sequence shown here is derived from an EMBL/GenBank/DDBJ whole genome shotgun (WGS) entry which is preliminary data.</text>
</comment>
<sequence length="76" mass="8260">NVKKDHGDAFRVQPVVFKQEPIEIDPQPSASADMIMKDEFVVSGEGYSGSSADVPASVEPTSHVIFPWSAWCPAKN</sequence>
<accession>A0AAV4M4Y1</accession>
<name>A0AAV4M4Y1_CAEEX</name>
<reference evidence="1 2" key="1">
    <citation type="submission" date="2021-06" db="EMBL/GenBank/DDBJ databases">
        <title>Caerostris extrusa draft genome.</title>
        <authorList>
            <person name="Kono N."/>
            <person name="Arakawa K."/>
        </authorList>
    </citation>
    <scope>NUCLEOTIDE SEQUENCE [LARGE SCALE GENOMIC DNA]</scope>
</reference>
<dbReference type="EMBL" id="BPLR01019351">
    <property type="protein sequence ID" value="GIX66912.1"/>
    <property type="molecule type" value="Genomic_DNA"/>
</dbReference>
<gene>
    <name evidence="1" type="ORF">CEXT_185101</name>
</gene>